<proteinExistence type="predicted"/>
<protein>
    <submittedName>
        <fullName evidence="2">Uncharacterized protein</fullName>
    </submittedName>
</protein>
<evidence type="ECO:0000313" key="3">
    <source>
        <dbReference type="Proteomes" id="UP000319257"/>
    </source>
</evidence>
<feature type="compositionally biased region" description="Low complexity" evidence="1">
    <location>
        <begin position="307"/>
        <end position="324"/>
    </location>
</feature>
<feature type="compositionally biased region" description="Polar residues" evidence="1">
    <location>
        <begin position="325"/>
        <end position="338"/>
    </location>
</feature>
<dbReference type="Proteomes" id="UP000319257">
    <property type="component" value="Unassembled WGS sequence"/>
</dbReference>
<organism evidence="2 3">
    <name type="scientific">Thyridium curvatum</name>
    <dbReference type="NCBI Taxonomy" id="1093900"/>
    <lineage>
        <taxon>Eukaryota</taxon>
        <taxon>Fungi</taxon>
        <taxon>Dikarya</taxon>
        <taxon>Ascomycota</taxon>
        <taxon>Pezizomycotina</taxon>
        <taxon>Sordariomycetes</taxon>
        <taxon>Sordariomycetidae</taxon>
        <taxon>Thyridiales</taxon>
        <taxon>Thyridiaceae</taxon>
        <taxon>Thyridium</taxon>
    </lineage>
</organism>
<name>A0A507B1I0_9PEZI</name>
<accession>A0A507B1I0</accession>
<evidence type="ECO:0000256" key="1">
    <source>
        <dbReference type="SAM" id="MobiDB-lite"/>
    </source>
</evidence>
<evidence type="ECO:0000313" key="2">
    <source>
        <dbReference type="EMBL" id="TPX13577.1"/>
    </source>
</evidence>
<keyword evidence="3" id="KW-1185">Reference proteome</keyword>
<dbReference type="RefSeq" id="XP_030995288.1">
    <property type="nucleotide sequence ID" value="XM_031140638.1"/>
</dbReference>
<feature type="region of interest" description="Disordered" evidence="1">
    <location>
        <begin position="248"/>
        <end position="347"/>
    </location>
</feature>
<feature type="compositionally biased region" description="Polar residues" evidence="1">
    <location>
        <begin position="34"/>
        <end position="57"/>
    </location>
</feature>
<feature type="compositionally biased region" description="Low complexity" evidence="1">
    <location>
        <begin position="254"/>
        <end position="267"/>
    </location>
</feature>
<feature type="compositionally biased region" description="Polar residues" evidence="1">
    <location>
        <begin position="141"/>
        <end position="151"/>
    </location>
</feature>
<reference evidence="2 3" key="1">
    <citation type="submission" date="2019-06" db="EMBL/GenBank/DDBJ databases">
        <title>Draft genome sequence of the filamentous fungus Phialemoniopsis curvata isolated from diesel fuel.</title>
        <authorList>
            <person name="Varaljay V.A."/>
            <person name="Lyon W.J."/>
            <person name="Crouch A.L."/>
            <person name="Drake C.E."/>
            <person name="Hollomon J.M."/>
            <person name="Nadeau L.J."/>
            <person name="Nunn H.S."/>
            <person name="Stevenson B.S."/>
            <person name="Bojanowski C.L."/>
            <person name="Crookes-Goodson W.J."/>
        </authorList>
    </citation>
    <scope>NUCLEOTIDE SEQUENCE [LARGE SCALE GENOMIC DNA]</scope>
    <source>
        <strain evidence="2 3">D216</strain>
    </source>
</reference>
<dbReference type="OrthoDB" id="4760737at2759"/>
<comment type="caution">
    <text evidence="2">The sequence shown here is derived from an EMBL/GenBank/DDBJ whole genome shotgun (WGS) entry which is preliminary data.</text>
</comment>
<gene>
    <name evidence="2" type="ORF">E0L32_006048</name>
</gene>
<dbReference type="InParanoid" id="A0A507B1I0"/>
<dbReference type="AlphaFoldDB" id="A0A507B1I0"/>
<feature type="compositionally biased region" description="Polar residues" evidence="1">
    <location>
        <begin position="1"/>
        <end position="11"/>
    </location>
</feature>
<feature type="region of interest" description="Disordered" evidence="1">
    <location>
        <begin position="112"/>
        <end position="155"/>
    </location>
</feature>
<feature type="region of interest" description="Disordered" evidence="1">
    <location>
        <begin position="1"/>
        <end position="59"/>
    </location>
</feature>
<sequence>MAFPSNWTLSGGQRDVPLEVELSSPPAPWPREWTLSTIPESVSDATETESQATSQDTIRGAFPIALSQRDDVDRQVAPFNTFEQRWTLPPRAASERAASEVVGTGTQAFDKAWSYGASPQTTTEDRRPPPGTVPEHVLPQASVSPANTRSAESAGYSVGSVPSGVYQNGYIANISPQSNLSSHISAQTSAGSSSLPANGLVRRLAGQHHFASPASAASGGSAMTSASDGRPLAPGYVQFAAYSTTTTPNIDEGSASSISPQSHLSHSYQPPRPAGFTSSVDPSPHSAAVSETYSQPGQLPRPAGFGPDNTSPPTSSTNSMNPSPEQASRNGVPNTTRIASRRNHPGGGFPAIDVSAYPATLPANVDSWLRANAHELYRPPAPLTVTAPWHSMFHEEQASQQQ</sequence>
<dbReference type="GeneID" id="41973495"/>
<dbReference type="EMBL" id="SKBQ01000033">
    <property type="protein sequence ID" value="TPX13577.1"/>
    <property type="molecule type" value="Genomic_DNA"/>
</dbReference>